<evidence type="ECO:0000256" key="1">
    <source>
        <dbReference type="SAM" id="MobiDB-lite"/>
    </source>
</evidence>
<dbReference type="SUPFAM" id="SSF81296">
    <property type="entry name" value="E set domains"/>
    <property type="match status" value="1"/>
</dbReference>
<evidence type="ECO:0000313" key="3">
    <source>
        <dbReference type="EMBL" id="EDR12740.1"/>
    </source>
</evidence>
<name>B0CXK8_LACBS</name>
<dbReference type="Proteomes" id="UP000001194">
    <property type="component" value="Unassembled WGS sequence"/>
</dbReference>
<dbReference type="AlphaFoldDB" id="B0CXK8"/>
<dbReference type="InParanoid" id="B0CXK8"/>
<reference evidence="3 4" key="1">
    <citation type="journal article" date="2008" name="Nature">
        <title>The genome of Laccaria bicolor provides insights into mycorrhizal symbiosis.</title>
        <authorList>
            <person name="Martin F."/>
            <person name="Aerts A."/>
            <person name="Ahren D."/>
            <person name="Brun A."/>
            <person name="Danchin E.G.J."/>
            <person name="Duchaussoy F."/>
            <person name="Gibon J."/>
            <person name="Kohler A."/>
            <person name="Lindquist E."/>
            <person name="Pereda V."/>
            <person name="Salamov A."/>
            <person name="Shapiro H.J."/>
            <person name="Wuyts J."/>
            <person name="Blaudez D."/>
            <person name="Buee M."/>
            <person name="Brokstein P."/>
            <person name="Canbaeck B."/>
            <person name="Cohen D."/>
            <person name="Courty P.E."/>
            <person name="Coutinho P.M."/>
            <person name="Delaruelle C."/>
            <person name="Detter J.C."/>
            <person name="Deveau A."/>
            <person name="DiFazio S."/>
            <person name="Duplessis S."/>
            <person name="Fraissinet-Tachet L."/>
            <person name="Lucic E."/>
            <person name="Frey-Klett P."/>
            <person name="Fourrey C."/>
            <person name="Feussner I."/>
            <person name="Gay G."/>
            <person name="Grimwood J."/>
            <person name="Hoegger P.J."/>
            <person name="Jain P."/>
            <person name="Kilaru S."/>
            <person name="Labbe J."/>
            <person name="Lin Y.C."/>
            <person name="Legue V."/>
            <person name="Le Tacon F."/>
            <person name="Marmeisse R."/>
            <person name="Melayah D."/>
            <person name="Montanini B."/>
            <person name="Muratet M."/>
            <person name="Nehls U."/>
            <person name="Niculita-Hirzel H."/>
            <person name="Oudot-Le Secq M.P."/>
            <person name="Peter M."/>
            <person name="Quesneville H."/>
            <person name="Rajashekar B."/>
            <person name="Reich M."/>
            <person name="Rouhier N."/>
            <person name="Schmutz J."/>
            <person name="Yin T."/>
            <person name="Chalot M."/>
            <person name="Henrissat B."/>
            <person name="Kuees U."/>
            <person name="Lucas S."/>
            <person name="Van de Peer Y."/>
            <person name="Podila G.K."/>
            <person name="Polle A."/>
            <person name="Pukkila P.J."/>
            <person name="Richardson P.M."/>
            <person name="Rouze P."/>
            <person name="Sanders I.R."/>
            <person name="Stajich J.E."/>
            <person name="Tunlid A."/>
            <person name="Tuskan G."/>
            <person name="Grigoriev I.V."/>
        </authorList>
    </citation>
    <scope>NUCLEOTIDE SEQUENCE [LARGE SCALE GENOMIC DNA]</scope>
    <source>
        <strain evidence="4">S238N-H82 / ATCC MYA-4686</strain>
    </source>
</reference>
<dbReference type="EMBL" id="DS547094">
    <property type="protein sequence ID" value="EDR12740.1"/>
    <property type="molecule type" value="Genomic_DNA"/>
</dbReference>
<evidence type="ECO:0000259" key="2">
    <source>
        <dbReference type="Pfam" id="PF00339"/>
    </source>
</evidence>
<dbReference type="OrthoDB" id="3262423at2759"/>
<feature type="region of interest" description="Disordered" evidence="1">
    <location>
        <begin position="1"/>
        <end position="91"/>
    </location>
</feature>
<dbReference type="Gene3D" id="2.60.40.640">
    <property type="match status" value="1"/>
</dbReference>
<keyword evidence="4" id="KW-1185">Reference proteome</keyword>
<dbReference type="Pfam" id="PF00339">
    <property type="entry name" value="Arrestin_N"/>
    <property type="match status" value="1"/>
</dbReference>
<dbReference type="KEGG" id="lbc:LACBIDRAFT_311519"/>
<evidence type="ECO:0000313" key="4">
    <source>
        <dbReference type="Proteomes" id="UP000001194"/>
    </source>
</evidence>
<dbReference type="InterPro" id="IPR011021">
    <property type="entry name" value="Arrestin-like_N"/>
</dbReference>
<protein>
    <submittedName>
        <fullName evidence="3">Predicted protein</fullName>
    </submittedName>
</protein>
<dbReference type="HOGENOM" id="CLU_025691_1_1_1"/>
<accession>B0CXK8</accession>
<organism evidence="4">
    <name type="scientific">Laccaria bicolor (strain S238N-H82 / ATCC MYA-4686)</name>
    <name type="common">Bicoloured deceiver</name>
    <name type="synonym">Laccaria laccata var. bicolor</name>
    <dbReference type="NCBI Taxonomy" id="486041"/>
    <lineage>
        <taxon>Eukaryota</taxon>
        <taxon>Fungi</taxon>
        <taxon>Dikarya</taxon>
        <taxon>Basidiomycota</taxon>
        <taxon>Agaricomycotina</taxon>
        <taxon>Agaricomycetes</taxon>
        <taxon>Agaricomycetidae</taxon>
        <taxon>Agaricales</taxon>
        <taxon>Agaricineae</taxon>
        <taxon>Hydnangiaceae</taxon>
        <taxon>Laccaria</taxon>
    </lineage>
</organism>
<dbReference type="InterPro" id="IPR014752">
    <property type="entry name" value="Arrestin-like_C"/>
</dbReference>
<feature type="domain" description="Arrestin-like N-terminal" evidence="2">
    <location>
        <begin position="120"/>
        <end position="210"/>
    </location>
</feature>
<dbReference type="InterPro" id="IPR014756">
    <property type="entry name" value="Ig_E-set"/>
</dbReference>
<dbReference type="GeneID" id="6072489"/>
<dbReference type="RefSeq" id="XP_001877004.1">
    <property type="nucleotide sequence ID" value="XM_001876969.1"/>
</dbReference>
<sequence>MAFFSSRTSLPRSNTPPQTSSAADNDCPGPSRPSGFQPPRYSMDGVSLVDPNEDLPPAPPRYSMIVQHRRSSNDTQTRRNPTPSPSETKHEYHISHKNKVWAILTVFSRPSILTHAFPRFYGNDPVSGTVDLNLDSPQTINSITISLRGRVKTGSSREGSYTFLDQSILIWSRHSGDIRHSSAASGQKFDGKSSGTYSWPFTVPFPKEVAIAGHDEVFPIPQTFLERGVDASVQYELILRVAHGVLRRDSKCVLILFSVTATEMHRLQAGIVYIPDITAEPASSLRQRAYLEGYLVPSPADDPLGWVAKPQVLITGSLNCNFVGLECTLFIANPQCFARGTVIPCYIRIYTENSVALELLATSDSINVKLVRRVKYYQDPEQAASHYRARAASKQLKESGVFEVVQETARAVWWSPPRLVAEQGCTREMAGEIHLAEDLQPSCSFFPFNVLYAVELHPFDLSTFRVNSKQGASVSHSVGIATLHSEGPVPVSFTHPRRVL</sequence>
<gene>
    <name evidence="3" type="ORF">LACBIDRAFT_311519</name>
</gene>
<feature type="compositionally biased region" description="Polar residues" evidence="1">
    <location>
        <begin position="1"/>
        <end position="23"/>
    </location>
</feature>
<proteinExistence type="predicted"/>